<feature type="transmembrane region" description="Helical" evidence="10">
    <location>
        <begin position="291"/>
        <end position="316"/>
    </location>
</feature>
<keyword evidence="3" id="KW-0106">Calcium</keyword>
<dbReference type="PROSITE" id="PS00018">
    <property type="entry name" value="EF_HAND_1"/>
    <property type="match status" value="1"/>
</dbReference>
<dbReference type="PROSITE" id="PS50102">
    <property type="entry name" value="RRM"/>
    <property type="match status" value="1"/>
</dbReference>
<evidence type="ECO:0000256" key="3">
    <source>
        <dbReference type="ARBA" id="ARBA00022837"/>
    </source>
</evidence>
<dbReference type="CDD" id="cd00051">
    <property type="entry name" value="EFh"/>
    <property type="match status" value="1"/>
</dbReference>
<protein>
    <recommendedName>
        <fullName evidence="15">Calmodulin</fullName>
    </recommendedName>
</protein>
<dbReference type="GO" id="GO:0055085">
    <property type="term" value="P:transmembrane transport"/>
    <property type="evidence" value="ECO:0007669"/>
    <property type="project" value="InterPro"/>
</dbReference>
<dbReference type="GO" id="GO:0016020">
    <property type="term" value="C:membrane"/>
    <property type="evidence" value="ECO:0007669"/>
    <property type="project" value="UniProtKB-SubCell"/>
</dbReference>
<evidence type="ECO:0000256" key="6">
    <source>
        <dbReference type="ARBA" id="ARBA00023136"/>
    </source>
</evidence>
<evidence type="ECO:0000259" key="12">
    <source>
        <dbReference type="PROSITE" id="PS50222"/>
    </source>
</evidence>
<dbReference type="InterPro" id="IPR000504">
    <property type="entry name" value="RRM_dom"/>
</dbReference>
<dbReference type="InterPro" id="IPR011992">
    <property type="entry name" value="EF-hand-dom_pair"/>
</dbReference>
<keyword evidence="6 10" id="KW-0472">Membrane</keyword>
<dbReference type="InterPro" id="IPR004837">
    <property type="entry name" value="NaCa_Exmemb"/>
</dbReference>
<feature type="transmembrane region" description="Helical" evidence="10">
    <location>
        <begin position="726"/>
        <end position="746"/>
    </location>
</feature>
<evidence type="ECO:0000313" key="13">
    <source>
        <dbReference type="EMBL" id="KAK9842030.1"/>
    </source>
</evidence>
<dbReference type="InterPro" id="IPR044880">
    <property type="entry name" value="NCX_ion-bd_dom_sf"/>
</dbReference>
<dbReference type="Gene3D" id="1.10.238.10">
    <property type="entry name" value="EF-hand"/>
    <property type="match status" value="1"/>
</dbReference>
<dbReference type="Gene3D" id="3.30.70.330">
    <property type="match status" value="1"/>
</dbReference>
<feature type="compositionally biased region" description="Acidic residues" evidence="9">
    <location>
        <begin position="577"/>
        <end position="589"/>
    </location>
</feature>
<dbReference type="PANTHER" id="PTHR48037">
    <property type="entry name" value="ATPASE E1"/>
    <property type="match status" value="1"/>
</dbReference>
<feature type="transmembrane region" description="Helical" evidence="10">
    <location>
        <begin position="672"/>
        <end position="692"/>
    </location>
</feature>
<dbReference type="GO" id="GO:0005509">
    <property type="term" value="F:calcium ion binding"/>
    <property type="evidence" value="ECO:0007669"/>
    <property type="project" value="InterPro"/>
</dbReference>
<evidence type="ECO:0000256" key="7">
    <source>
        <dbReference type="PROSITE-ProRule" id="PRU00176"/>
    </source>
</evidence>
<proteinExistence type="predicted"/>
<comment type="subcellular location">
    <subcellularLocation>
        <location evidence="1">Membrane</location>
        <topology evidence="1">Multi-pass membrane protein</topology>
    </subcellularLocation>
</comment>
<evidence type="ECO:0000256" key="1">
    <source>
        <dbReference type="ARBA" id="ARBA00004141"/>
    </source>
</evidence>
<dbReference type="Pfam" id="PF00076">
    <property type="entry name" value="RRM_1"/>
    <property type="match status" value="1"/>
</dbReference>
<feature type="region of interest" description="Disordered" evidence="9">
    <location>
        <begin position="568"/>
        <end position="589"/>
    </location>
</feature>
<organism evidence="13 14">
    <name type="scientific">Elliptochloris bilobata</name>
    <dbReference type="NCBI Taxonomy" id="381761"/>
    <lineage>
        <taxon>Eukaryota</taxon>
        <taxon>Viridiplantae</taxon>
        <taxon>Chlorophyta</taxon>
        <taxon>core chlorophytes</taxon>
        <taxon>Trebouxiophyceae</taxon>
        <taxon>Trebouxiophyceae incertae sedis</taxon>
        <taxon>Elliptochloris clade</taxon>
        <taxon>Elliptochloris</taxon>
    </lineage>
</organism>
<dbReference type="GO" id="GO:0003723">
    <property type="term" value="F:RNA binding"/>
    <property type="evidence" value="ECO:0007669"/>
    <property type="project" value="UniProtKB-UniRule"/>
</dbReference>
<feature type="transmembrane region" description="Helical" evidence="10">
    <location>
        <begin position="219"/>
        <end position="235"/>
    </location>
</feature>
<dbReference type="SUPFAM" id="SSF47473">
    <property type="entry name" value="EF-hand"/>
    <property type="match status" value="1"/>
</dbReference>
<dbReference type="InterPro" id="IPR035979">
    <property type="entry name" value="RBD_domain_sf"/>
</dbReference>
<dbReference type="Gene3D" id="1.20.1420.30">
    <property type="entry name" value="NCX, central ion-binding region"/>
    <property type="match status" value="1"/>
</dbReference>
<feature type="domain" description="EF-hand" evidence="12">
    <location>
        <begin position="488"/>
        <end position="523"/>
    </location>
</feature>
<accession>A0AAW1S8C8</accession>
<dbReference type="Pfam" id="PF13499">
    <property type="entry name" value="EF-hand_7"/>
    <property type="match status" value="1"/>
</dbReference>
<feature type="transmembrane region" description="Helical" evidence="10">
    <location>
        <begin position="256"/>
        <end position="279"/>
    </location>
</feature>
<dbReference type="SMART" id="SM00054">
    <property type="entry name" value="EFh"/>
    <property type="match status" value="2"/>
</dbReference>
<feature type="transmembrane region" description="Helical" evidence="10">
    <location>
        <begin position="698"/>
        <end position="719"/>
    </location>
</feature>
<dbReference type="InterPro" id="IPR002048">
    <property type="entry name" value="EF_hand_dom"/>
</dbReference>
<feature type="transmembrane region" description="Helical" evidence="10">
    <location>
        <begin position="189"/>
        <end position="213"/>
    </location>
</feature>
<dbReference type="Pfam" id="PF01699">
    <property type="entry name" value="Na_Ca_ex"/>
    <property type="match status" value="1"/>
</dbReference>
<keyword evidence="14" id="KW-1185">Reference proteome</keyword>
<evidence type="ECO:0000259" key="11">
    <source>
        <dbReference type="PROSITE" id="PS50102"/>
    </source>
</evidence>
<dbReference type="InterPro" id="IPR012677">
    <property type="entry name" value="Nucleotide-bd_a/b_plait_sf"/>
</dbReference>
<feature type="coiled-coil region" evidence="8">
    <location>
        <begin position="120"/>
        <end position="147"/>
    </location>
</feature>
<evidence type="ECO:0000256" key="8">
    <source>
        <dbReference type="SAM" id="Coils"/>
    </source>
</evidence>
<dbReference type="CDD" id="cd12347">
    <property type="entry name" value="RRM_PPIE"/>
    <property type="match status" value="1"/>
</dbReference>
<gene>
    <name evidence="13" type="ORF">WJX81_004927</name>
</gene>
<evidence type="ECO:0000256" key="5">
    <source>
        <dbReference type="ARBA" id="ARBA00022989"/>
    </source>
</evidence>
<evidence type="ECO:0008006" key="15">
    <source>
        <dbReference type="Google" id="ProtNLM"/>
    </source>
</evidence>
<dbReference type="AlphaFoldDB" id="A0AAW1S8C8"/>
<dbReference type="InterPro" id="IPR018247">
    <property type="entry name" value="EF_Hand_1_Ca_BS"/>
</dbReference>
<keyword evidence="8" id="KW-0175">Coiled coil</keyword>
<evidence type="ECO:0000256" key="9">
    <source>
        <dbReference type="SAM" id="MobiDB-lite"/>
    </source>
</evidence>
<keyword evidence="4 7" id="KW-0694">RNA-binding</keyword>
<dbReference type="InterPro" id="IPR016098">
    <property type="entry name" value="CAP/MinC_C"/>
</dbReference>
<dbReference type="PANTHER" id="PTHR48037:SF1">
    <property type="entry name" value="RRM DOMAIN-CONTAINING PROTEIN"/>
    <property type="match status" value="1"/>
</dbReference>
<dbReference type="InterPro" id="IPR034168">
    <property type="entry name" value="PPIE_RRM"/>
</dbReference>
<sequence>MQSTTVAVGGKGANPDTTLYVGGLEESVNEAILHSAFIPFGDIKDVNIPMDHATGKHRGFGFVEFESKEDAADAIDNMHNSELYGRVLRTNYAQPMKIKGGDKGFSHQAVWADADDWYEKAEAEGELEKLEEAERQKALAAESAKLQGEAHAGLGGKRDARVAALALVPQRLTIAGVEYQPRPAGIARFGGVAALLLGAGLLLAPVATLGTMFHASDGSLAGALVEVCVYGYVLLQGAGQLADGSELLLEVVEPGIIGGVVLPVLGALPDTLIVAVSGLGGGPPEEVQHELAVGIGTLAGSTVALLTLAWGGALLLGRCDLGEDGRAVPRTLTRGGDLLATGVTADADVRSGAAAMIASLALYAIVQVPAALGDAAEPQAALIGGVACLSACLGNCGYQVAFPELQRRKIAAAHRKRQRMHAVREFALRAEPFGRLLAADGSVDRDTARGIFATFDRDGDGCIDPGELRALLVGLELPSEAGPGGAGRDGDNLGFWMRELDADRSSGIDVDEFHAALSRWVREKRKEANRGSGARRFWRRGMQPAVAAAADPHAFLLEAAPLASPPLASGVPGAGAAEDEDDADEDGEADASDSALVLRAAAKLLAGVALCAVFSDPLVGALGRLSDATGVPPFFVGFVLTPLASNASELVSSLRFAARKRPRAISLTLSQIYGAVTMNNTLCLGVFLLVIHLAGLPWVYSSEVAVILGATALVGSVGLTHDTFRAAWALPALALYPLSLGAVWWLDTFLGWQ</sequence>
<dbReference type="SUPFAM" id="SSF54928">
    <property type="entry name" value="RNA-binding domain, RBD"/>
    <property type="match status" value="1"/>
</dbReference>
<dbReference type="Gene3D" id="2.160.20.70">
    <property type="match status" value="1"/>
</dbReference>
<feature type="domain" description="EF-hand" evidence="12">
    <location>
        <begin position="443"/>
        <end position="478"/>
    </location>
</feature>
<comment type="caution">
    <text evidence="13">The sequence shown here is derived from an EMBL/GenBank/DDBJ whole genome shotgun (WGS) entry which is preliminary data.</text>
</comment>
<dbReference type="PROSITE" id="PS50222">
    <property type="entry name" value="EF_HAND_2"/>
    <property type="match status" value="2"/>
</dbReference>
<evidence type="ECO:0000256" key="10">
    <source>
        <dbReference type="SAM" id="Phobius"/>
    </source>
</evidence>
<feature type="domain" description="RRM" evidence="11">
    <location>
        <begin position="17"/>
        <end position="95"/>
    </location>
</feature>
<dbReference type="SMART" id="SM00360">
    <property type="entry name" value="RRM"/>
    <property type="match status" value="1"/>
</dbReference>
<evidence type="ECO:0000256" key="2">
    <source>
        <dbReference type="ARBA" id="ARBA00022692"/>
    </source>
</evidence>
<feature type="transmembrane region" description="Helical" evidence="10">
    <location>
        <begin position="631"/>
        <end position="651"/>
    </location>
</feature>
<name>A0AAW1S8C8_9CHLO</name>
<evidence type="ECO:0000256" key="4">
    <source>
        <dbReference type="ARBA" id="ARBA00022884"/>
    </source>
</evidence>
<keyword evidence="2 10" id="KW-0812">Transmembrane</keyword>
<keyword evidence="5 10" id="KW-1133">Transmembrane helix</keyword>
<evidence type="ECO:0000313" key="14">
    <source>
        <dbReference type="Proteomes" id="UP001445335"/>
    </source>
</evidence>
<dbReference type="Proteomes" id="UP001445335">
    <property type="component" value="Unassembled WGS sequence"/>
</dbReference>
<dbReference type="EMBL" id="JALJOU010000009">
    <property type="protein sequence ID" value="KAK9842030.1"/>
    <property type="molecule type" value="Genomic_DNA"/>
</dbReference>
<reference evidence="13 14" key="1">
    <citation type="journal article" date="2024" name="Nat. Commun.">
        <title>Phylogenomics reveals the evolutionary origins of lichenization in chlorophyte algae.</title>
        <authorList>
            <person name="Puginier C."/>
            <person name="Libourel C."/>
            <person name="Otte J."/>
            <person name="Skaloud P."/>
            <person name="Haon M."/>
            <person name="Grisel S."/>
            <person name="Petersen M."/>
            <person name="Berrin J.G."/>
            <person name="Delaux P.M."/>
            <person name="Dal Grande F."/>
            <person name="Keller J."/>
        </authorList>
    </citation>
    <scope>NUCLEOTIDE SEQUENCE [LARGE SCALE GENOMIC DNA]</scope>
    <source>
        <strain evidence="13 14">SAG 245.80</strain>
    </source>
</reference>